<reference evidence="2 3" key="1">
    <citation type="submission" date="2023-03" db="EMBL/GenBank/DDBJ databases">
        <title>Complete genome sequence of Tepidibacter sp. SWIR-1, isolated from a deep-sea hydrothermal vent.</title>
        <authorList>
            <person name="Li X."/>
        </authorList>
    </citation>
    <scope>NUCLEOTIDE SEQUENCE [LARGE SCALE GENOMIC DNA]</scope>
    <source>
        <strain evidence="2 3">SWIR-1</strain>
    </source>
</reference>
<dbReference type="Gene3D" id="1.10.1760.20">
    <property type="match status" value="1"/>
</dbReference>
<evidence type="ECO:0000313" key="3">
    <source>
        <dbReference type="Proteomes" id="UP001222800"/>
    </source>
</evidence>
<dbReference type="Pfam" id="PF07155">
    <property type="entry name" value="ECF-ribofla_trS"/>
    <property type="match status" value="1"/>
</dbReference>
<sequence>MSNQENKKLNAKIITELGLLIALQVILTRFMSIHTPIVRIGFGFLPLALTSILYGPWIGGIAAAIADLIGFILFPTGTYFPGFTLTAFLTGFTYGILLHNKPKSHKRLFISVLIVCILLNLGLDTLWLSILMGKGYIALLPTRIIKTIIMIPVQFITISLVLDRFLFKIKSFIIAR</sequence>
<protein>
    <submittedName>
        <fullName evidence="2">Folate family ECF transporter S component</fullName>
    </submittedName>
</protein>
<feature type="transmembrane region" description="Helical" evidence="1">
    <location>
        <begin position="79"/>
        <end position="97"/>
    </location>
</feature>
<accession>A0ABY8EJ91</accession>
<gene>
    <name evidence="2" type="ORF">P4S50_07110</name>
</gene>
<evidence type="ECO:0000256" key="1">
    <source>
        <dbReference type="SAM" id="Phobius"/>
    </source>
</evidence>
<feature type="transmembrane region" description="Helical" evidence="1">
    <location>
        <begin position="44"/>
        <end position="73"/>
    </location>
</feature>
<keyword evidence="1" id="KW-0812">Transmembrane</keyword>
<feature type="transmembrane region" description="Helical" evidence="1">
    <location>
        <begin position="109"/>
        <end position="132"/>
    </location>
</feature>
<keyword evidence="1" id="KW-0472">Membrane</keyword>
<evidence type="ECO:0000313" key="2">
    <source>
        <dbReference type="EMBL" id="WFD11839.1"/>
    </source>
</evidence>
<dbReference type="EMBL" id="CP120733">
    <property type="protein sequence ID" value="WFD11839.1"/>
    <property type="molecule type" value="Genomic_DNA"/>
</dbReference>
<keyword evidence="1" id="KW-1133">Transmembrane helix</keyword>
<proteinExistence type="predicted"/>
<dbReference type="InterPro" id="IPR009825">
    <property type="entry name" value="ECF_substrate-spec-like"/>
</dbReference>
<dbReference type="NCBIfam" id="TIGR04518">
    <property type="entry name" value="ECF_S_folT_fam"/>
    <property type="match status" value="1"/>
</dbReference>
<name>A0ABY8EJ91_9FIRM</name>
<organism evidence="2 3">
    <name type="scientific">Tepidibacter hydrothermalis</name>
    <dbReference type="NCBI Taxonomy" id="3036126"/>
    <lineage>
        <taxon>Bacteria</taxon>
        <taxon>Bacillati</taxon>
        <taxon>Bacillota</taxon>
        <taxon>Clostridia</taxon>
        <taxon>Peptostreptococcales</taxon>
        <taxon>Peptostreptococcaceae</taxon>
        <taxon>Tepidibacter</taxon>
    </lineage>
</organism>
<dbReference type="RefSeq" id="WP_277734031.1">
    <property type="nucleotide sequence ID" value="NZ_CP120733.1"/>
</dbReference>
<dbReference type="InterPro" id="IPR030949">
    <property type="entry name" value="ECF_S_folate_fam"/>
</dbReference>
<feature type="transmembrane region" description="Helical" evidence="1">
    <location>
        <begin position="144"/>
        <end position="167"/>
    </location>
</feature>
<dbReference type="Proteomes" id="UP001222800">
    <property type="component" value="Chromosome"/>
</dbReference>
<keyword evidence="3" id="KW-1185">Reference proteome</keyword>